<evidence type="ECO:0000259" key="1">
    <source>
        <dbReference type="PROSITE" id="PS51819"/>
    </source>
</evidence>
<dbReference type="PANTHER" id="PTHR36503">
    <property type="entry name" value="BLR2520 PROTEIN"/>
    <property type="match status" value="1"/>
</dbReference>
<dbReference type="Pfam" id="PF00903">
    <property type="entry name" value="Glyoxalase"/>
    <property type="match status" value="1"/>
</dbReference>
<dbReference type="SUPFAM" id="SSF54593">
    <property type="entry name" value="Glyoxalase/Bleomycin resistance protein/Dihydroxybiphenyl dioxygenase"/>
    <property type="match status" value="1"/>
</dbReference>
<dbReference type="RefSeq" id="WP_089232429.1">
    <property type="nucleotide sequence ID" value="NZ_FZOY01000002.1"/>
</dbReference>
<gene>
    <name evidence="2" type="ORF">SAMN05421757_102723</name>
</gene>
<protein>
    <recommendedName>
        <fullName evidence="1">VOC domain-containing protein</fullName>
    </recommendedName>
</protein>
<keyword evidence="3" id="KW-1185">Reference proteome</keyword>
<dbReference type="InterPro" id="IPR004360">
    <property type="entry name" value="Glyas_Fos-R_dOase_dom"/>
</dbReference>
<evidence type="ECO:0000313" key="2">
    <source>
        <dbReference type="EMBL" id="SNS57422.1"/>
    </source>
</evidence>
<evidence type="ECO:0000313" key="3">
    <source>
        <dbReference type="Proteomes" id="UP000198426"/>
    </source>
</evidence>
<dbReference type="AlphaFoldDB" id="A0A239FME5"/>
<dbReference type="Proteomes" id="UP000198426">
    <property type="component" value="Unassembled WGS sequence"/>
</dbReference>
<dbReference type="PROSITE" id="PS51819">
    <property type="entry name" value="VOC"/>
    <property type="match status" value="1"/>
</dbReference>
<dbReference type="EMBL" id="FZOY01000002">
    <property type="protein sequence ID" value="SNS57422.1"/>
    <property type="molecule type" value="Genomic_DNA"/>
</dbReference>
<proteinExistence type="predicted"/>
<name>A0A239FME5_9RHOB</name>
<sequence>MKQHMTMVGLGVRDLDAARAFYNGVLGWTPMSDQGEIVFYDLGGVVLSLYGLEALAEDATLPFDGALPAYRGVTLAHNTNSRAEVDAIFEKLRAAGTDILKEPQEVFWGGYSGYFRDPDGHAWEVAHNPFWTIGPDGGVVPEAPPQET</sequence>
<feature type="domain" description="VOC" evidence="1">
    <location>
        <begin position="4"/>
        <end position="128"/>
    </location>
</feature>
<dbReference type="CDD" id="cd07251">
    <property type="entry name" value="VOC_like"/>
    <property type="match status" value="1"/>
</dbReference>
<reference evidence="2 3" key="1">
    <citation type="submission" date="2017-06" db="EMBL/GenBank/DDBJ databases">
        <authorList>
            <person name="Kim H.J."/>
            <person name="Triplett B.A."/>
        </authorList>
    </citation>
    <scope>NUCLEOTIDE SEQUENCE [LARGE SCALE GENOMIC DNA]</scope>
    <source>
        <strain evidence="2 3">DSM 29339</strain>
    </source>
</reference>
<dbReference type="PANTHER" id="PTHR36503:SF1">
    <property type="entry name" value="BLR2520 PROTEIN"/>
    <property type="match status" value="1"/>
</dbReference>
<dbReference type="OrthoDB" id="9798430at2"/>
<dbReference type="InterPro" id="IPR037523">
    <property type="entry name" value="VOC_core"/>
</dbReference>
<dbReference type="Gene3D" id="3.10.180.10">
    <property type="entry name" value="2,3-Dihydroxybiphenyl 1,2-Dioxygenase, domain 1"/>
    <property type="match status" value="1"/>
</dbReference>
<dbReference type="InterPro" id="IPR029068">
    <property type="entry name" value="Glyas_Bleomycin-R_OHBP_Dase"/>
</dbReference>
<organism evidence="2 3">
    <name type="scientific">Tropicimonas sediminicola</name>
    <dbReference type="NCBI Taxonomy" id="1031541"/>
    <lineage>
        <taxon>Bacteria</taxon>
        <taxon>Pseudomonadati</taxon>
        <taxon>Pseudomonadota</taxon>
        <taxon>Alphaproteobacteria</taxon>
        <taxon>Rhodobacterales</taxon>
        <taxon>Roseobacteraceae</taxon>
        <taxon>Tropicimonas</taxon>
    </lineage>
</organism>
<accession>A0A239FME5</accession>